<gene>
    <name evidence="2" type="ORF">SAMN06264855_11330</name>
</gene>
<name>A0A238X3C3_HALVU</name>
<feature type="region of interest" description="Disordered" evidence="1">
    <location>
        <begin position="147"/>
        <end position="168"/>
    </location>
</feature>
<evidence type="ECO:0000313" key="3">
    <source>
        <dbReference type="Proteomes" id="UP000198397"/>
    </source>
</evidence>
<organism evidence="2 3">
    <name type="scientific">Halorubrum vacuolatum</name>
    <name type="common">Natronobacterium vacuolatum</name>
    <dbReference type="NCBI Taxonomy" id="63740"/>
    <lineage>
        <taxon>Archaea</taxon>
        <taxon>Methanobacteriati</taxon>
        <taxon>Methanobacteriota</taxon>
        <taxon>Stenosarchaea group</taxon>
        <taxon>Halobacteria</taxon>
        <taxon>Halobacteriales</taxon>
        <taxon>Haloferacaceae</taxon>
        <taxon>Halorubrum</taxon>
    </lineage>
</organism>
<feature type="compositionally biased region" description="Polar residues" evidence="1">
    <location>
        <begin position="151"/>
        <end position="160"/>
    </location>
</feature>
<dbReference type="EMBL" id="FZNQ01000013">
    <property type="protein sequence ID" value="SNR53476.1"/>
    <property type="molecule type" value="Genomic_DNA"/>
</dbReference>
<dbReference type="InterPro" id="IPR055708">
    <property type="entry name" value="DUF7284"/>
</dbReference>
<reference evidence="2 3" key="1">
    <citation type="submission" date="2017-06" db="EMBL/GenBank/DDBJ databases">
        <authorList>
            <person name="Kim H.J."/>
            <person name="Triplett B.A."/>
        </authorList>
    </citation>
    <scope>NUCLEOTIDE SEQUENCE [LARGE SCALE GENOMIC DNA]</scope>
    <source>
        <strain evidence="2 3">DSM 8800</strain>
    </source>
</reference>
<keyword evidence="3" id="KW-1185">Reference proteome</keyword>
<dbReference type="Proteomes" id="UP000198397">
    <property type="component" value="Unassembled WGS sequence"/>
</dbReference>
<dbReference type="AlphaFoldDB" id="A0A238X3C3"/>
<proteinExistence type="predicted"/>
<evidence type="ECO:0000313" key="2">
    <source>
        <dbReference type="EMBL" id="SNR53476.1"/>
    </source>
</evidence>
<accession>A0A238X3C3</accession>
<dbReference type="RefSeq" id="WP_089385276.1">
    <property type="nucleotide sequence ID" value="NZ_FZNQ01000013.1"/>
</dbReference>
<dbReference type="Pfam" id="PF23955">
    <property type="entry name" value="DUF7284"/>
    <property type="match status" value="1"/>
</dbReference>
<evidence type="ECO:0000256" key="1">
    <source>
        <dbReference type="SAM" id="MobiDB-lite"/>
    </source>
</evidence>
<sequence length="183" mass="19003">MTSTVLDVTVMLLCVSASVVALVAVDDGTSTAAPDAESAADRLATETATVGVGETVESLTSPKVVIGDTEGTIHATLAELLVMVAEIDEGDDARAKGSADERMQAIEEFRTTVIETVSERLGPRVRIDVHAATDDGSITDTVDVAVGDTPPRSTDVNTAVVSAPGPRTDGGRVNGWRVIVRTW</sequence>
<protein>
    <submittedName>
        <fullName evidence="2">Uncharacterized protein</fullName>
    </submittedName>
</protein>